<dbReference type="RefSeq" id="WP_284587936.1">
    <property type="nucleotide sequence ID" value="NZ_JASNUQ010000017.1"/>
</dbReference>
<dbReference type="InterPro" id="IPR017871">
    <property type="entry name" value="ABC_transporter-like_CS"/>
</dbReference>
<dbReference type="InterPro" id="IPR003439">
    <property type="entry name" value="ABC_transporter-like_ATP-bd"/>
</dbReference>
<dbReference type="Pfam" id="PF00005">
    <property type="entry name" value="ABC_tran"/>
    <property type="match status" value="2"/>
</dbReference>
<keyword evidence="3 5" id="KW-0067">ATP-binding</keyword>
<evidence type="ECO:0000256" key="3">
    <source>
        <dbReference type="ARBA" id="ARBA00022840"/>
    </source>
</evidence>
<evidence type="ECO:0000256" key="1">
    <source>
        <dbReference type="ARBA" id="ARBA00022737"/>
    </source>
</evidence>
<dbReference type="InterPro" id="IPR027417">
    <property type="entry name" value="P-loop_NTPase"/>
</dbReference>
<evidence type="ECO:0000313" key="5">
    <source>
        <dbReference type="EMBL" id="MDK4290908.1"/>
    </source>
</evidence>
<comment type="caution">
    <text evidence="5">The sequence shown here is derived from an EMBL/GenBank/DDBJ whole genome shotgun (WGS) entry which is preliminary data.</text>
</comment>
<dbReference type="PROSITE" id="PS50893">
    <property type="entry name" value="ABC_TRANSPORTER_2"/>
    <property type="match status" value="1"/>
</dbReference>
<keyword evidence="6" id="KW-1185">Reference proteome</keyword>
<organism evidence="5 6">
    <name type="scientific">Corynebacterium pseudodiphtheriticum</name>
    <dbReference type="NCBI Taxonomy" id="37637"/>
    <lineage>
        <taxon>Bacteria</taxon>
        <taxon>Bacillati</taxon>
        <taxon>Actinomycetota</taxon>
        <taxon>Actinomycetes</taxon>
        <taxon>Mycobacteriales</taxon>
        <taxon>Corynebacteriaceae</taxon>
        <taxon>Corynebacterium</taxon>
    </lineage>
</organism>
<keyword evidence="2" id="KW-0547">Nucleotide-binding</keyword>
<dbReference type="PROSITE" id="PS00211">
    <property type="entry name" value="ABC_TRANSPORTER_1"/>
    <property type="match status" value="2"/>
</dbReference>
<protein>
    <submittedName>
        <fullName evidence="5">ABC-F family ATP-binding cassette domain-containing protein</fullName>
    </submittedName>
</protein>
<feature type="domain" description="ABC transporter" evidence="4">
    <location>
        <begin position="4"/>
        <end position="259"/>
    </location>
</feature>
<proteinExistence type="predicted"/>
<dbReference type="InterPro" id="IPR050611">
    <property type="entry name" value="ABCF"/>
</dbReference>
<dbReference type="GO" id="GO:0005524">
    <property type="term" value="F:ATP binding"/>
    <property type="evidence" value="ECO:0007669"/>
    <property type="project" value="UniProtKB-KW"/>
</dbReference>
<dbReference type="CDD" id="cd03221">
    <property type="entry name" value="ABCF_EF-3"/>
    <property type="match status" value="2"/>
</dbReference>
<dbReference type="EMBL" id="JASNUQ010000017">
    <property type="protein sequence ID" value="MDK4290908.1"/>
    <property type="molecule type" value="Genomic_DNA"/>
</dbReference>
<dbReference type="InterPro" id="IPR003593">
    <property type="entry name" value="AAA+_ATPase"/>
</dbReference>
<evidence type="ECO:0000256" key="2">
    <source>
        <dbReference type="ARBA" id="ARBA00022741"/>
    </source>
</evidence>
<name>A0ABT7FYT3_9CORY</name>
<reference evidence="5 6" key="1">
    <citation type="submission" date="2023-05" db="EMBL/GenBank/DDBJ databases">
        <title>Metabolic capabilities are highly conserved among human nasal-associated Corynebacterium species in pangenomic analyses.</title>
        <authorList>
            <person name="Tran T.H."/>
            <person name="Roberts A.Q."/>
            <person name="Escapa I.F."/>
            <person name="Gao W."/>
            <person name="Conlan S."/>
            <person name="Kong H."/>
            <person name="Segre J.A."/>
            <person name="Kelly M.S."/>
            <person name="Lemon K.P."/>
        </authorList>
    </citation>
    <scope>NUCLEOTIDE SEQUENCE [LARGE SCALE GENOMIC DNA]</scope>
    <source>
        <strain evidence="5 6">KPL3772</strain>
    </source>
</reference>
<dbReference type="Gene3D" id="3.40.50.300">
    <property type="entry name" value="P-loop containing nucleotide triphosphate hydrolases"/>
    <property type="match status" value="3"/>
</dbReference>
<evidence type="ECO:0000259" key="4">
    <source>
        <dbReference type="PROSITE" id="PS50893"/>
    </source>
</evidence>
<evidence type="ECO:0000313" key="6">
    <source>
        <dbReference type="Proteomes" id="UP001239759"/>
    </source>
</evidence>
<gene>
    <name evidence="5" type="ORF">QPX23_09310</name>
</gene>
<keyword evidence="1" id="KW-0677">Repeat</keyword>
<dbReference type="SUPFAM" id="SSF52540">
    <property type="entry name" value="P-loop containing nucleoside triphosphate hydrolases"/>
    <property type="match status" value="2"/>
</dbReference>
<dbReference type="PANTHER" id="PTHR19211:SF14">
    <property type="entry name" value="ATP-BINDING CASSETTE SUB-FAMILY F MEMBER 1"/>
    <property type="match status" value="1"/>
</dbReference>
<dbReference type="Proteomes" id="UP001239759">
    <property type="component" value="Unassembled WGS sequence"/>
</dbReference>
<sequence>MPDIFLDTISFSFGSRLILDRVSMHVSNGERAFLIGPNGVGKSTLLRILTGDLTPDTGRIVSGPVPQHVPDPERFDGSVAQFLDSVLKPFNELLARFHQATEDMAAGDTHRALEFDQLLARLNALDVWSLDARVNETLAGLGLVDFIGAGRNRMMHTLSPGQRARLKLAALLMVRPEVLVLDEPTNHLDREAADFLSRVVANWGGPVLATSHDRSFIESTATVIYDMDITVWKELARADGETIVGVYRNAGNYTDYLAAKTIARAKHQQIHSAQQAEKRELHEHRRASMKIARSGVRVETAARKEKKFFTDRAAATSVKRTRNDDVRLERLSQREVQKPRHYGLTFPPYKSDPGSGLAVSLRDATVAGQLAPVSFDLGRGEHLLVTGANGAGKSTLLNWIATGSAPTGTVKSGTMTRDESVGVVPQTLPDASSAGFGAERWRDGIGEAGKGILHPSMWSIPVADLSAGNQRRAQFAVALATNPAVLIIDEPTNYLDLETMDALEDALRDWRGTLIIASHDRWLIEHWHGRHLHLEPMRQSASR</sequence>
<dbReference type="PANTHER" id="PTHR19211">
    <property type="entry name" value="ATP-BINDING TRANSPORT PROTEIN-RELATED"/>
    <property type="match status" value="1"/>
</dbReference>
<dbReference type="SMART" id="SM00382">
    <property type="entry name" value="AAA"/>
    <property type="match status" value="2"/>
</dbReference>
<accession>A0ABT7FYT3</accession>